<feature type="signal peptide" evidence="1">
    <location>
        <begin position="1"/>
        <end position="22"/>
    </location>
</feature>
<protein>
    <submittedName>
        <fullName evidence="2">Oligopeptide transport system substrate-binding protein</fullName>
    </submittedName>
</protein>
<dbReference type="EMBL" id="FOUP01000010">
    <property type="protein sequence ID" value="SFO14118.1"/>
    <property type="molecule type" value="Genomic_DNA"/>
</dbReference>
<dbReference type="Proteomes" id="UP000199398">
    <property type="component" value="Unassembled WGS sequence"/>
</dbReference>
<sequence length="43" mass="4250">MRKRRLVAWVAAPLAVGLFASACGGGGGAEAGDGIVSVNHTEP</sequence>
<feature type="chain" id="PRO_5039421380" evidence="1">
    <location>
        <begin position="23"/>
        <end position="43"/>
    </location>
</feature>
<evidence type="ECO:0000313" key="3">
    <source>
        <dbReference type="Proteomes" id="UP000199398"/>
    </source>
</evidence>
<gene>
    <name evidence="2" type="ORF">SAMN05421805_1101</name>
</gene>
<evidence type="ECO:0000256" key="1">
    <source>
        <dbReference type="SAM" id="SignalP"/>
    </source>
</evidence>
<proteinExistence type="predicted"/>
<keyword evidence="1" id="KW-0732">Signal</keyword>
<organism evidence="2 3">
    <name type="scientific">Saccharopolyspora antimicrobica</name>
    <dbReference type="NCBI Taxonomy" id="455193"/>
    <lineage>
        <taxon>Bacteria</taxon>
        <taxon>Bacillati</taxon>
        <taxon>Actinomycetota</taxon>
        <taxon>Actinomycetes</taxon>
        <taxon>Pseudonocardiales</taxon>
        <taxon>Pseudonocardiaceae</taxon>
        <taxon>Saccharopolyspora</taxon>
    </lineage>
</organism>
<evidence type="ECO:0000313" key="2">
    <source>
        <dbReference type="EMBL" id="SFO14118.1"/>
    </source>
</evidence>
<feature type="non-terminal residue" evidence="2">
    <location>
        <position position="43"/>
    </location>
</feature>
<reference evidence="2 3" key="1">
    <citation type="submission" date="2016-10" db="EMBL/GenBank/DDBJ databases">
        <authorList>
            <person name="de Groot N.N."/>
        </authorList>
    </citation>
    <scope>NUCLEOTIDE SEQUENCE [LARGE SCALE GENOMIC DNA]</scope>
    <source>
        <strain evidence="2 3">CPCC 201259</strain>
    </source>
</reference>
<accession>A0A1I5ERL3</accession>
<dbReference type="AlphaFoldDB" id="A0A1I5ERL3"/>
<dbReference type="PROSITE" id="PS51257">
    <property type="entry name" value="PROKAR_LIPOPROTEIN"/>
    <property type="match status" value="1"/>
</dbReference>
<name>A0A1I5ERL3_9PSEU</name>